<evidence type="ECO:0000313" key="3">
    <source>
        <dbReference type="Proteomes" id="UP001233360"/>
    </source>
</evidence>
<evidence type="ECO:0008006" key="4">
    <source>
        <dbReference type="Google" id="ProtNLM"/>
    </source>
</evidence>
<gene>
    <name evidence="2" type="ORF">QE380_002449</name>
</gene>
<dbReference type="InterPro" id="IPR017160">
    <property type="entry name" value="UCP037256"/>
</dbReference>
<dbReference type="InterPro" id="IPR052755">
    <property type="entry name" value="Lysozyme_Inhibitor_LprI"/>
</dbReference>
<accession>A0ABU0UYA2</accession>
<dbReference type="RefSeq" id="WP_370875766.1">
    <property type="nucleotide sequence ID" value="NZ_JAUTBK010000002.1"/>
</dbReference>
<evidence type="ECO:0000256" key="1">
    <source>
        <dbReference type="SAM" id="SignalP"/>
    </source>
</evidence>
<proteinExistence type="predicted"/>
<keyword evidence="1" id="KW-0732">Signal</keyword>
<keyword evidence="3" id="KW-1185">Reference proteome</keyword>
<protein>
    <recommendedName>
        <fullName evidence="4">Lysozyme inhibitor LprI N-terminal domain-containing protein</fullName>
    </recommendedName>
</protein>
<comment type="caution">
    <text evidence="2">The sequence shown here is derived from an EMBL/GenBank/DDBJ whole genome shotgun (WGS) entry which is preliminary data.</text>
</comment>
<name>A0ABU0UYA2_ACIBI</name>
<feature type="chain" id="PRO_5045765830" description="Lysozyme inhibitor LprI N-terminal domain-containing protein" evidence="1">
    <location>
        <begin position="23"/>
        <end position="116"/>
    </location>
</feature>
<evidence type="ECO:0000313" key="2">
    <source>
        <dbReference type="EMBL" id="MDQ1209526.1"/>
    </source>
</evidence>
<feature type="signal peptide" evidence="1">
    <location>
        <begin position="1"/>
        <end position="22"/>
    </location>
</feature>
<dbReference type="Proteomes" id="UP001233360">
    <property type="component" value="Unassembled WGS sequence"/>
</dbReference>
<sequence length="116" mass="12566">MKASIQLITIFMGVALSGAASAASFPCNKAQLRSEKTICQTLSLNDADVKMATTYNIILHALPMGGRDSEKGAQYQWLKQRNACGSNVSCLTASYASRQQHLDSIIQNRILSQGPF</sequence>
<reference evidence="2 3" key="1">
    <citation type="submission" date="2023-07" db="EMBL/GenBank/DDBJ databases">
        <title>Functional and genomic diversity of the sorghum phyllosphere microbiome.</title>
        <authorList>
            <person name="Shade A."/>
        </authorList>
    </citation>
    <scope>NUCLEOTIDE SEQUENCE [LARGE SCALE GENOMIC DNA]</scope>
    <source>
        <strain evidence="2 3">SORGH_AS_0887</strain>
    </source>
</reference>
<organism evidence="2 3">
    <name type="scientific">Acinetobacter baylyi</name>
    <dbReference type="NCBI Taxonomy" id="202950"/>
    <lineage>
        <taxon>Bacteria</taxon>
        <taxon>Pseudomonadati</taxon>
        <taxon>Pseudomonadota</taxon>
        <taxon>Gammaproteobacteria</taxon>
        <taxon>Moraxellales</taxon>
        <taxon>Moraxellaceae</taxon>
        <taxon>Acinetobacter</taxon>
    </lineage>
</organism>
<dbReference type="PANTHER" id="PTHR37549:SF1">
    <property type="entry name" value="LIPOPROTEIN LPRI"/>
    <property type="match status" value="1"/>
</dbReference>
<dbReference type="EMBL" id="JAUTBK010000002">
    <property type="protein sequence ID" value="MDQ1209526.1"/>
    <property type="molecule type" value="Genomic_DNA"/>
</dbReference>
<dbReference type="PIRSF" id="PIRSF037256">
    <property type="entry name" value="UCP037256"/>
    <property type="match status" value="1"/>
</dbReference>
<dbReference type="PANTHER" id="PTHR37549">
    <property type="entry name" value="LIPOPROTEIN LPRI"/>
    <property type="match status" value="1"/>
</dbReference>